<comment type="similarity">
    <text evidence="1 2">Belongs to the enoyl-CoA hydratase/isomerase family.</text>
</comment>
<dbReference type="GO" id="GO:0018812">
    <property type="term" value="F:3-hydroxyacyl-CoA dehydratase activity"/>
    <property type="evidence" value="ECO:0007669"/>
    <property type="project" value="UniProtKB-EC"/>
</dbReference>
<evidence type="ECO:0000313" key="4">
    <source>
        <dbReference type="Proteomes" id="UP000701702"/>
    </source>
</evidence>
<dbReference type="EC" id="4.2.1.150" evidence="3"/>
<organism evidence="3 4">
    <name type="scientific">Cupriavidus pinatubonensis</name>
    <dbReference type="NCBI Taxonomy" id="248026"/>
    <lineage>
        <taxon>Bacteria</taxon>
        <taxon>Pseudomonadati</taxon>
        <taxon>Pseudomonadota</taxon>
        <taxon>Betaproteobacteria</taxon>
        <taxon>Burkholderiales</taxon>
        <taxon>Burkholderiaceae</taxon>
        <taxon>Cupriavidus</taxon>
    </lineage>
</organism>
<dbReference type="Proteomes" id="UP000701702">
    <property type="component" value="Unassembled WGS sequence"/>
</dbReference>
<dbReference type="Pfam" id="PF00378">
    <property type="entry name" value="ECH_1"/>
    <property type="match status" value="1"/>
</dbReference>
<dbReference type="InterPro" id="IPR018376">
    <property type="entry name" value="Enoyl-CoA_hyd/isom_CS"/>
</dbReference>
<keyword evidence="3" id="KW-0456">Lyase</keyword>
<sequence length="248" mass="26421">MLKTEQAGAVRILTIDRADKMNAFAPGLIALVEAALDEALADEATRVVVITGAGNRAFVAGNDVAALAALDPVGAYRDMQAGQRLMKRLHEFEKPTIAMVNGYALGGGFELALACDFVISSTEARFGFPEISLDTMPGWGGTQLAVLKLGLARAKELVLSGRHHSADACRGYGFVTRIVAPEALREATLDFAATLARRHPFALEMAKRALNRAAEMPLQAGLDLEAATYALNFGTPHARAGLQNFLNK</sequence>
<evidence type="ECO:0000256" key="1">
    <source>
        <dbReference type="ARBA" id="ARBA00005254"/>
    </source>
</evidence>
<dbReference type="PANTHER" id="PTHR11941:SF54">
    <property type="entry name" value="ENOYL-COA HYDRATASE, MITOCHONDRIAL"/>
    <property type="match status" value="1"/>
</dbReference>
<dbReference type="InterPro" id="IPR001753">
    <property type="entry name" value="Enoyl-CoA_hydra/iso"/>
</dbReference>
<dbReference type="PANTHER" id="PTHR11941">
    <property type="entry name" value="ENOYL-COA HYDRATASE-RELATED"/>
    <property type="match status" value="1"/>
</dbReference>
<dbReference type="InterPro" id="IPR029045">
    <property type="entry name" value="ClpP/crotonase-like_dom_sf"/>
</dbReference>
<protein>
    <submittedName>
        <fullName evidence="3">Short-chain-enoyl-CoA hydratase</fullName>
        <ecNumber evidence="3">4.2.1.150</ecNumber>
    </submittedName>
</protein>
<dbReference type="SUPFAM" id="SSF52096">
    <property type="entry name" value="ClpP/crotonase"/>
    <property type="match status" value="1"/>
</dbReference>
<evidence type="ECO:0000256" key="2">
    <source>
        <dbReference type="RuleBase" id="RU003707"/>
    </source>
</evidence>
<accession>A0ABM8WG62</accession>
<name>A0ABM8WG62_9BURK</name>
<dbReference type="CDD" id="cd06558">
    <property type="entry name" value="crotonase-like"/>
    <property type="match status" value="1"/>
</dbReference>
<gene>
    <name evidence="3" type="primary">crt_2</name>
    <name evidence="3" type="ORF">LMG23994_00957</name>
</gene>
<dbReference type="Gene3D" id="3.90.226.10">
    <property type="entry name" value="2-enoyl-CoA Hydratase, Chain A, domain 1"/>
    <property type="match status" value="1"/>
</dbReference>
<dbReference type="EMBL" id="CAJZAF010000003">
    <property type="protein sequence ID" value="CAG9166329.1"/>
    <property type="molecule type" value="Genomic_DNA"/>
</dbReference>
<comment type="caution">
    <text evidence="3">The sequence shown here is derived from an EMBL/GenBank/DDBJ whole genome shotgun (WGS) entry which is preliminary data.</text>
</comment>
<evidence type="ECO:0000313" key="3">
    <source>
        <dbReference type="EMBL" id="CAG9166329.1"/>
    </source>
</evidence>
<dbReference type="RefSeq" id="WP_224000257.1">
    <property type="nucleotide sequence ID" value="NZ_CAJZAF010000003.1"/>
</dbReference>
<proteinExistence type="inferred from homology"/>
<dbReference type="PROSITE" id="PS00166">
    <property type="entry name" value="ENOYL_COA_HYDRATASE"/>
    <property type="match status" value="1"/>
</dbReference>
<keyword evidence="4" id="KW-1185">Reference proteome</keyword>
<reference evidence="3 4" key="1">
    <citation type="submission" date="2021-08" db="EMBL/GenBank/DDBJ databases">
        <authorList>
            <person name="Peeters C."/>
        </authorList>
    </citation>
    <scope>NUCLEOTIDE SEQUENCE [LARGE SCALE GENOMIC DNA]</scope>
    <source>
        <strain evidence="3 4">LMG 23994</strain>
    </source>
</reference>